<name>A0AAV4JAS5_9GAST</name>
<evidence type="ECO:0000313" key="2">
    <source>
        <dbReference type="Proteomes" id="UP000762676"/>
    </source>
</evidence>
<evidence type="ECO:0000313" key="1">
    <source>
        <dbReference type="EMBL" id="GFS18905.1"/>
    </source>
</evidence>
<reference evidence="1 2" key="1">
    <citation type="journal article" date="2021" name="Elife">
        <title>Chloroplast acquisition without the gene transfer in kleptoplastic sea slugs, Plakobranchus ocellatus.</title>
        <authorList>
            <person name="Maeda T."/>
            <person name="Takahashi S."/>
            <person name="Yoshida T."/>
            <person name="Shimamura S."/>
            <person name="Takaki Y."/>
            <person name="Nagai Y."/>
            <person name="Toyoda A."/>
            <person name="Suzuki Y."/>
            <person name="Arimoto A."/>
            <person name="Ishii H."/>
            <person name="Satoh N."/>
            <person name="Nishiyama T."/>
            <person name="Hasebe M."/>
            <person name="Maruyama T."/>
            <person name="Minagawa J."/>
            <person name="Obokata J."/>
            <person name="Shigenobu S."/>
        </authorList>
    </citation>
    <scope>NUCLEOTIDE SEQUENCE [LARGE SCALE GENOMIC DNA]</scope>
</reference>
<sequence>MLIFVECPWLTQCQDSIQSSPLFNTTGDFIPGETTEAVLNDVCSKLPAMKSCIATKKDQCPSEKVKQEVEINENVFVYMCTPEGRQ</sequence>
<keyword evidence="2" id="KW-1185">Reference proteome</keyword>
<dbReference type="Proteomes" id="UP000762676">
    <property type="component" value="Unassembled WGS sequence"/>
</dbReference>
<organism evidence="1 2">
    <name type="scientific">Elysia marginata</name>
    <dbReference type="NCBI Taxonomy" id="1093978"/>
    <lineage>
        <taxon>Eukaryota</taxon>
        <taxon>Metazoa</taxon>
        <taxon>Spiralia</taxon>
        <taxon>Lophotrochozoa</taxon>
        <taxon>Mollusca</taxon>
        <taxon>Gastropoda</taxon>
        <taxon>Heterobranchia</taxon>
        <taxon>Euthyneura</taxon>
        <taxon>Panpulmonata</taxon>
        <taxon>Sacoglossa</taxon>
        <taxon>Placobranchoidea</taxon>
        <taxon>Plakobranchidae</taxon>
        <taxon>Elysia</taxon>
    </lineage>
</organism>
<evidence type="ECO:0008006" key="3">
    <source>
        <dbReference type="Google" id="ProtNLM"/>
    </source>
</evidence>
<comment type="caution">
    <text evidence="1">The sequence shown here is derived from an EMBL/GenBank/DDBJ whole genome shotgun (WGS) entry which is preliminary data.</text>
</comment>
<protein>
    <recommendedName>
        <fullName evidence="3">SUEL-type lectin domain-containing protein</fullName>
    </recommendedName>
</protein>
<proteinExistence type="predicted"/>
<dbReference type="EMBL" id="BMAT01013727">
    <property type="protein sequence ID" value="GFS18905.1"/>
    <property type="molecule type" value="Genomic_DNA"/>
</dbReference>
<accession>A0AAV4JAS5</accession>
<dbReference type="AlphaFoldDB" id="A0AAV4JAS5"/>
<feature type="non-terminal residue" evidence="1">
    <location>
        <position position="86"/>
    </location>
</feature>
<gene>
    <name evidence="1" type="ORF">ElyMa_006859400</name>
</gene>